<evidence type="ECO:0000313" key="6">
    <source>
        <dbReference type="Proteomes" id="UP001549037"/>
    </source>
</evidence>
<dbReference type="CDD" id="cd07377">
    <property type="entry name" value="WHTH_GntR"/>
    <property type="match status" value="1"/>
</dbReference>
<accession>A0ABV2JES5</accession>
<protein>
    <submittedName>
        <fullName evidence="5">DNA-binding transcriptional regulator YhcF (GntR family)</fullName>
    </submittedName>
</protein>
<keyword evidence="2 5" id="KW-0238">DNA-binding</keyword>
<keyword evidence="1" id="KW-0805">Transcription regulation</keyword>
<sequence>MVWKFDEKSPIYLQIADRIKLQIISQELVAGDQLPTVRELAELAGVNPNTMQRAFAHLEQDGMVFSNRTAGRYVTENQDLIARERHRVAEAELDAFVSKMGKIGFSKHEIITELESYLKGERE</sequence>
<comment type="caution">
    <text evidence="5">The sequence shown here is derived from an EMBL/GenBank/DDBJ whole genome shotgun (WGS) entry which is preliminary data.</text>
</comment>
<keyword evidence="6" id="KW-1185">Reference proteome</keyword>
<dbReference type="RefSeq" id="WP_354368486.1">
    <property type="nucleotide sequence ID" value="NZ_JBEPLN010000012.1"/>
</dbReference>
<evidence type="ECO:0000313" key="5">
    <source>
        <dbReference type="EMBL" id="MET3634267.1"/>
    </source>
</evidence>
<proteinExistence type="predicted"/>
<dbReference type="Pfam" id="PF00392">
    <property type="entry name" value="GntR"/>
    <property type="match status" value="1"/>
</dbReference>
<feature type="domain" description="HTH gntR-type" evidence="4">
    <location>
        <begin position="9"/>
        <end position="77"/>
    </location>
</feature>
<dbReference type="PANTHER" id="PTHR38445:SF6">
    <property type="entry name" value="GNTR-FAMILY TRANSCRIPTIONAL REGULATOR"/>
    <property type="match status" value="1"/>
</dbReference>
<dbReference type="PROSITE" id="PS50949">
    <property type="entry name" value="HTH_GNTR"/>
    <property type="match status" value="1"/>
</dbReference>
<reference evidence="5 6" key="1">
    <citation type="submission" date="2024-06" db="EMBL/GenBank/DDBJ databases">
        <title>Genomic Encyclopedia of Type Strains, Phase IV (KMG-IV): sequencing the most valuable type-strain genomes for metagenomic binning, comparative biology and taxonomic classification.</title>
        <authorList>
            <person name="Goeker M."/>
        </authorList>
    </citation>
    <scope>NUCLEOTIDE SEQUENCE [LARGE SCALE GENOMIC DNA]</scope>
    <source>
        <strain evidence="5 6">DSM 28302</strain>
    </source>
</reference>
<dbReference type="GO" id="GO:0003677">
    <property type="term" value="F:DNA binding"/>
    <property type="evidence" value="ECO:0007669"/>
    <property type="project" value="UniProtKB-KW"/>
</dbReference>
<evidence type="ECO:0000256" key="1">
    <source>
        <dbReference type="ARBA" id="ARBA00023015"/>
    </source>
</evidence>
<dbReference type="InterPro" id="IPR036390">
    <property type="entry name" value="WH_DNA-bd_sf"/>
</dbReference>
<dbReference type="Proteomes" id="UP001549037">
    <property type="component" value="Unassembled WGS sequence"/>
</dbReference>
<dbReference type="SMART" id="SM00345">
    <property type="entry name" value="HTH_GNTR"/>
    <property type="match status" value="1"/>
</dbReference>
<organism evidence="5 6">
    <name type="scientific">Streptococcus porcorum</name>
    <dbReference type="NCBI Taxonomy" id="701526"/>
    <lineage>
        <taxon>Bacteria</taxon>
        <taxon>Bacillati</taxon>
        <taxon>Bacillota</taxon>
        <taxon>Bacilli</taxon>
        <taxon>Lactobacillales</taxon>
        <taxon>Streptococcaceae</taxon>
        <taxon>Streptococcus</taxon>
    </lineage>
</organism>
<name>A0ABV2JES5_9STRE</name>
<evidence type="ECO:0000256" key="2">
    <source>
        <dbReference type="ARBA" id="ARBA00023125"/>
    </source>
</evidence>
<dbReference type="EMBL" id="JBEPLN010000012">
    <property type="protein sequence ID" value="MET3634267.1"/>
    <property type="molecule type" value="Genomic_DNA"/>
</dbReference>
<dbReference type="InterPro" id="IPR000524">
    <property type="entry name" value="Tscrpt_reg_HTH_GntR"/>
</dbReference>
<keyword evidence="3" id="KW-0804">Transcription</keyword>
<gene>
    <name evidence="5" type="ORF">ABID28_000906</name>
</gene>
<dbReference type="Gene3D" id="1.10.10.10">
    <property type="entry name" value="Winged helix-like DNA-binding domain superfamily/Winged helix DNA-binding domain"/>
    <property type="match status" value="1"/>
</dbReference>
<evidence type="ECO:0000256" key="3">
    <source>
        <dbReference type="ARBA" id="ARBA00023163"/>
    </source>
</evidence>
<evidence type="ECO:0000259" key="4">
    <source>
        <dbReference type="PROSITE" id="PS50949"/>
    </source>
</evidence>
<dbReference type="InterPro" id="IPR036388">
    <property type="entry name" value="WH-like_DNA-bd_sf"/>
</dbReference>
<dbReference type="PANTHER" id="PTHR38445">
    <property type="entry name" value="HTH-TYPE TRANSCRIPTIONAL REPRESSOR YTRA"/>
    <property type="match status" value="1"/>
</dbReference>
<dbReference type="SUPFAM" id="SSF46785">
    <property type="entry name" value="Winged helix' DNA-binding domain"/>
    <property type="match status" value="1"/>
</dbReference>